<dbReference type="InterPro" id="IPR014016">
    <property type="entry name" value="UvrD-like_ATP-bd"/>
</dbReference>
<feature type="region of interest" description="Nuclease activity, interacts with RecD and RecA" evidence="15">
    <location>
        <begin position="864"/>
        <end position="1125"/>
    </location>
</feature>
<keyword evidence="20" id="KW-1185">Reference proteome</keyword>
<feature type="binding site" evidence="15">
    <location>
        <position position="1028"/>
    </location>
    <ligand>
        <name>Mg(2+)</name>
        <dbReference type="ChEBI" id="CHEBI:18420"/>
    </ligand>
</feature>
<dbReference type="RefSeq" id="WP_091169340.1">
    <property type="nucleotide sequence ID" value="NZ_FNCG01000008.1"/>
</dbReference>
<dbReference type="PANTHER" id="PTHR11070:SF23">
    <property type="entry name" value="RECBCD ENZYME SUBUNIT RECB"/>
    <property type="match status" value="1"/>
</dbReference>
<keyword evidence="3 15" id="KW-0547">Nucleotide-binding</keyword>
<comment type="catalytic activity">
    <reaction evidence="14 15">
        <text>ATP + H2O = ADP + phosphate + H(+)</text>
        <dbReference type="Rhea" id="RHEA:13065"/>
        <dbReference type="ChEBI" id="CHEBI:15377"/>
        <dbReference type="ChEBI" id="CHEBI:15378"/>
        <dbReference type="ChEBI" id="CHEBI:30616"/>
        <dbReference type="ChEBI" id="CHEBI:43474"/>
        <dbReference type="ChEBI" id="CHEBI:456216"/>
        <dbReference type="EC" id="5.6.2.4"/>
    </reaction>
</comment>
<dbReference type="GO" id="GO:0005829">
    <property type="term" value="C:cytosol"/>
    <property type="evidence" value="ECO:0007669"/>
    <property type="project" value="TreeGrafter"/>
</dbReference>
<dbReference type="Pfam" id="PF00580">
    <property type="entry name" value="UvrD-helicase"/>
    <property type="match status" value="1"/>
</dbReference>
<evidence type="ECO:0000259" key="18">
    <source>
        <dbReference type="PROSITE" id="PS51217"/>
    </source>
</evidence>
<feature type="region of interest" description="DNA-binding and helicase activity, interacts with RecC" evidence="15">
    <location>
        <begin position="1"/>
        <end position="849"/>
    </location>
</feature>
<dbReference type="PANTHER" id="PTHR11070">
    <property type="entry name" value="UVRD / RECB / PCRA DNA HELICASE FAMILY MEMBER"/>
    <property type="match status" value="1"/>
</dbReference>
<evidence type="ECO:0000313" key="19">
    <source>
        <dbReference type="EMBL" id="SDH28769.1"/>
    </source>
</evidence>
<dbReference type="Gene3D" id="1.10.3170.10">
    <property type="entry name" value="Recbcd, chain B, domain 2"/>
    <property type="match status" value="1"/>
</dbReference>
<comment type="catalytic activity">
    <reaction evidence="13 15">
        <text>Couples ATP hydrolysis with the unwinding of duplex DNA by translocating in the 3'-5' direction.</text>
        <dbReference type="EC" id="5.6.2.4"/>
    </reaction>
</comment>
<keyword evidence="4 15" id="KW-0227">DNA damage</keyword>
<evidence type="ECO:0000256" key="16">
    <source>
        <dbReference type="PROSITE-ProRule" id="PRU00560"/>
    </source>
</evidence>
<dbReference type="Gene3D" id="3.40.50.300">
    <property type="entry name" value="P-loop containing nucleotide triphosphate hydrolases"/>
    <property type="match status" value="2"/>
</dbReference>
<feature type="active site" description="For nuclease activity" evidence="15">
    <location>
        <position position="1028"/>
    </location>
</feature>
<dbReference type="InterPro" id="IPR011335">
    <property type="entry name" value="Restrct_endonuc-II-like"/>
</dbReference>
<evidence type="ECO:0000313" key="20">
    <source>
        <dbReference type="Proteomes" id="UP000199705"/>
    </source>
</evidence>
<comment type="cofactor">
    <cofactor evidence="15">
        <name>Mg(2+)</name>
        <dbReference type="ChEBI" id="CHEBI:18420"/>
    </cofactor>
    <text evidence="15">Binds 1 Mg(2+) ion per subunit.</text>
</comment>
<feature type="domain" description="UvrD-like helicase C-terminal" evidence="18">
    <location>
        <begin position="437"/>
        <end position="724"/>
    </location>
</feature>
<evidence type="ECO:0000256" key="9">
    <source>
        <dbReference type="ARBA" id="ARBA00022842"/>
    </source>
</evidence>
<dbReference type="Pfam" id="PF13361">
    <property type="entry name" value="UvrD_C"/>
    <property type="match status" value="2"/>
</dbReference>
<keyword evidence="9 15" id="KW-0460">Magnesium</keyword>
<dbReference type="InterPro" id="IPR004586">
    <property type="entry name" value="RecB"/>
</dbReference>
<evidence type="ECO:0000256" key="8">
    <source>
        <dbReference type="ARBA" id="ARBA00022840"/>
    </source>
</evidence>
<reference evidence="20" key="1">
    <citation type="submission" date="2016-10" db="EMBL/GenBank/DDBJ databases">
        <authorList>
            <person name="Varghese N."/>
            <person name="Submissions S."/>
        </authorList>
    </citation>
    <scope>NUCLEOTIDE SEQUENCE [LARGE SCALE GENOMIC DNA]</scope>
    <source>
        <strain evidence="20">Gh-67</strain>
    </source>
</reference>
<dbReference type="Gene3D" id="1.10.486.10">
    <property type="entry name" value="PCRA, domain 4"/>
    <property type="match status" value="1"/>
</dbReference>
<keyword evidence="12 15" id="KW-0413">Isomerase</keyword>
<keyword evidence="7 15" id="KW-0269">Exonuclease</keyword>
<keyword evidence="6 15" id="KW-0347">Helicase</keyword>
<keyword evidence="5 15" id="KW-0378">Hydrolase</keyword>
<comment type="domain">
    <text evidence="15">The C-terminal domain has nuclease activity and interacts with RecD. It interacts with RecA, facilitating its loading onto ssDNA.</text>
</comment>
<dbReference type="InterPro" id="IPR014017">
    <property type="entry name" value="DNA_helicase_UvrD-like_C"/>
</dbReference>
<comment type="catalytic activity">
    <reaction evidence="15">
        <text>Exonucleolytic cleavage (in the presence of ATP) in either 5'- to 3'- or 3'- to 5'-direction to yield 5'-phosphooligonucleotides.</text>
        <dbReference type="EC" id="3.1.11.5"/>
    </reaction>
</comment>
<dbReference type="Proteomes" id="UP000199705">
    <property type="component" value="Unassembled WGS sequence"/>
</dbReference>
<evidence type="ECO:0000256" key="4">
    <source>
        <dbReference type="ARBA" id="ARBA00022763"/>
    </source>
</evidence>
<dbReference type="GO" id="GO:0000287">
    <property type="term" value="F:magnesium ion binding"/>
    <property type="evidence" value="ECO:0007669"/>
    <property type="project" value="UniProtKB-UniRule"/>
</dbReference>
<keyword evidence="2 15" id="KW-0479">Metal-binding</keyword>
<dbReference type="SUPFAM" id="SSF52980">
    <property type="entry name" value="Restriction endonuclease-like"/>
    <property type="match status" value="1"/>
</dbReference>
<dbReference type="InterPro" id="IPR011604">
    <property type="entry name" value="PDDEXK-like_dom_sf"/>
</dbReference>
<evidence type="ECO:0000259" key="17">
    <source>
        <dbReference type="PROSITE" id="PS51198"/>
    </source>
</evidence>
<feature type="binding site" evidence="15">
    <location>
        <position position="911"/>
    </location>
    <ligand>
        <name>Mg(2+)</name>
        <dbReference type="ChEBI" id="CHEBI:18420"/>
    </ligand>
</feature>
<dbReference type="AlphaFoldDB" id="A0A1G8B6C3"/>
<dbReference type="STRING" id="551996.SAMN05192573_108103"/>
<keyword evidence="1 15" id="KW-0540">Nuclease</keyword>
<evidence type="ECO:0000256" key="10">
    <source>
        <dbReference type="ARBA" id="ARBA00023125"/>
    </source>
</evidence>
<evidence type="ECO:0000256" key="3">
    <source>
        <dbReference type="ARBA" id="ARBA00022741"/>
    </source>
</evidence>
<feature type="domain" description="UvrD-like helicase ATP-binding" evidence="17">
    <location>
        <begin position="1"/>
        <end position="437"/>
    </location>
</feature>
<dbReference type="GO" id="GO:0005524">
    <property type="term" value="F:ATP binding"/>
    <property type="evidence" value="ECO:0007669"/>
    <property type="project" value="UniProtKB-UniRule"/>
</dbReference>
<dbReference type="EMBL" id="FNCG01000008">
    <property type="protein sequence ID" value="SDH28769.1"/>
    <property type="molecule type" value="Genomic_DNA"/>
</dbReference>
<dbReference type="Gene3D" id="3.90.320.10">
    <property type="match status" value="1"/>
</dbReference>
<evidence type="ECO:0000256" key="1">
    <source>
        <dbReference type="ARBA" id="ARBA00022722"/>
    </source>
</evidence>
<dbReference type="SUPFAM" id="SSF52540">
    <property type="entry name" value="P-loop containing nucleoside triphosphate hydrolases"/>
    <property type="match status" value="1"/>
</dbReference>
<evidence type="ECO:0000256" key="2">
    <source>
        <dbReference type="ARBA" id="ARBA00022723"/>
    </source>
</evidence>
<gene>
    <name evidence="15" type="primary">recB</name>
    <name evidence="19" type="ORF">SAMN05192573_108103</name>
</gene>
<keyword evidence="10 15" id="KW-0238">DNA-binding</keyword>
<name>A0A1G8B6C3_9SPHI</name>
<comment type="similarity">
    <text evidence="15">Belongs to the helicase family. UvrD subfamily.</text>
</comment>
<dbReference type="CDD" id="cd22352">
    <property type="entry name" value="RecB_C-like"/>
    <property type="match status" value="1"/>
</dbReference>
<dbReference type="InterPro" id="IPR000212">
    <property type="entry name" value="DNA_helicase_UvrD/REP"/>
</dbReference>
<comment type="subunit">
    <text evidence="15">Heterotrimer of RecB, RecC and RecD. All subunits contribute to DNA-binding. Interacts with RecA.</text>
</comment>
<evidence type="ECO:0000256" key="5">
    <source>
        <dbReference type="ARBA" id="ARBA00022801"/>
    </source>
</evidence>
<evidence type="ECO:0000256" key="6">
    <source>
        <dbReference type="ARBA" id="ARBA00022806"/>
    </source>
</evidence>
<dbReference type="PROSITE" id="PS51198">
    <property type="entry name" value="UVRD_HELICASE_ATP_BIND"/>
    <property type="match status" value="1"/>
</dbReference>
<proteinExistence type="inferred from homology"/>
<evidence type="ECO:0000256" key="13">
    <source>
        <dbReference type="ARBA" id="ARBA00034617"/>
    </source>
</evidence>
<evidence type="ECO:0000256" key="7">
    <source>
        <dbReference type="ARBA" id="ARBA00022839"/>
    </source>
</evidence>
<evidence type="ECO:0000256" key="15">
    <source>
        <dbReference type="HAMAP-Rule" id="MF_01485"/>
    </source>
</evidence>
<dbReference type="NCBIfam" id="TIGR00609">
    <property type="entry name" value="recB"/>
    <property type="match status" value="1"/>
</dbReference>
<comment type="function">
    <text evidence="15">A helicase/nuclease that prepares dsDNA breaks (DSB) for recombinational DNA repair. Binds to DSBs and unwinds DNA via a highly rapid and processive ATP-dependent bidirectional helicase activity. Unwinds dsDNA until it encounters a Chi (crossover hotspot instigator) sequence from the 3' direction. Cuts ssDNA a few nucleotides 3' to the Chi site. The properties and activities of the enzyme are changed at Chi. The Chi-altered holoenzyme produces a long 3'-ssDNA overhang and facilitates RecA-binding to the ssDNA for homologous DNA recombination and repair. Holoenzyme degrades any linearized DNA that is unable to undergo homologous recombination. In the holoenzyme this subunit contributes ATPase, 3'-5' helicase, exonuclease activity and loads RecA onto ssDNA.</text>
</comment>
<accession>A0A1G8B6C3</accession>
<evidence type="ECO:0000256" key="11">
    <source>
        <dbReference type="ARBA" id="ARBA00023204"/>
    </source>
</evidence>
<keyword evidence="11 15" id="KW-0234">DNA repair</keyword>
<evidence type="ECO:0000256" key="14">
    <source>
        <dbReference type="ARBA" id="ARBA00048988"/>
    </source>
</evidence>
<feature type="binding site" evidence="15">
    <location>
        <position position="1015"/>
    </location>
    <ligand>
        <name>Mg(2+)</name>
        <dbReference type="ChEBI" id="CHEBI:18420"/>
    </ligand>
</feature>
<dbReference type="GO" id="GO:0008854">
    <property type="term" value="F:exodeoxyribonuclease V activity"/>
    <property type="evidence" value="ECO:0007669"/>
    <property type="project" value="UniProtKB-EC"/>
</dbReference>
<dbReference type="GO" id="GO:0009338">
    <property type="term" value="C:exodeoxyribonuclease V complex"/>
    <property type="evidence" value="ECO:0007669"/>
    <property type="project" value="TreeGrafter"/>
</dbReference>
<dbReference type="GO" id="GO:0003677">
    <property type="term" value="F:DNA binding"/>
    <property type="evidence" value="ECO:0007669"/>
    <property type="project" value="UniProtKB-UniRule"/>
</dbReference>
<dbReference type="GO" id="GO:0016887">
    <property type="term" value="F:ATP hydrolysis activity"/>
    <property type="evidence" value="ECO:0007669"/>
    <property type="project" value="RHEA"/>
</dbReference>
<dbReference type="GO" id="GO:0000724">
    <property type="term" value="P:double-strand break repair via homologous recombination"/>
    <property type="evidence" value="ECO:0007669"/>
    <property type="project" value="UniProtKB-UniRule"/>
</dbReference>
<dbReference type="EC" id="3.1.11.5" evidence="15"/>
<protein>
    <recommendedName>
        <fullName evidence="15">RecBCD enzyme subunit RecB</fullName>
        <ecNumber evidence="15">3.1.11.5</ecNumber>
        <ecNumber evidence="15">5.6.2.4</ecNumber>
    </recommendedName>
    <alternativeName>
        <fullName evidence="15">DNA 3'-5' helicase subunit RecB</fullName>
    </alternativeName>
    <alternativeName>
        <fullName evidence="15">Exonuclease V subunit RecB</fullName>
        <shortName evidence="15">ExoV subunit RecB</shortName>
    </alternativeName>
    <alternativeName>
        <fullName evidence="15">Helicase/nuclease RecBCD subunit RecB</fullName>
    </alternativeName>
</protein>
<dbReference type="GO" id="GO:0043138">
    <property type="term" value="F:3'-5' DNA helicase activity"/>
    <property type="evidence" value="ECO:0007669"/>
    <property type="project" value="UniProtKB-UniRule"/>
</dbReference>
<organism evidence="19 20">
    <name type="scientific">Mucilaginibacter gossypii</name>
    <dbReference type="NCBI Taxonomy" id="551996"/>
    <lineage>
        <taxon>Bacteria</taxon>
        <taxon>Pseudomonadati</taxon>
        <taxon>Bacteroidota</taxon>
        <taxon>Sphingobacteriia</taxon>
        <taxon>Sphingobacteriales</taxon>
        <taxon>Sphingobacteriaceae</taxon>
        <taxon>Mucilaginibacter</taxon>
    </lineage>
</organism>
<comment type="domain">
    <text evidence="15">The N-terminal DNA-binding domain is a ssDNA-dependent ATPase and has ATP-dependent 3'-5' helicase function. This domain interacts with RecC.</text>
</comment>
<feature type="binding site" evidence="16">
    <location>
        <begin position="20"/>
        <end position="27"/>
    </location>
    <ligand>
        <name>ATP</name>
        <dbReference type="ChEBI" id="CHEBI:30616"/>
    </ligand>
</feature>
<dbReference type="InterPro" id="IPR027417">
    <property type="entry name" value="P-loop_NTPase"/>
</dbReference>
<dbReference type="HAMAP" id="MF_01485">
    <property type="entry name" value="RecB"/>
    <property type="match status" value="1"/>
</dbReference>
<comment type="miscellaneous">
    <text evidence="15">In the RecBCD complex, RecB has a slow 3'-5' helicase, an exonuclease activity and loads RecA onto ssDNA, RecD has a fast 5'-3' helicase activity, while RecC stimulates the ATPase and processivity of the RecB helicase and contributes to recognition of the Chi site.</text>
</comment>
<dbReference type="PROSITE" id="PS51217">
    <property type="entry name" value="UVRD_HELICASE_CTER"/>
    <property type="match status" value="1"/>
</dbReference>
<evidence type="ECO:0000256" key="12">
    <source>
        <dbReference type="ARBA" id="ARBA00023235"/>
    </source>
</evidence>
<keyword evidence="8 15" id="KW-0067">ATP-binding</keyword>
<sequence>MAEKFDVKNVPLTGSNLIEASAGTGKTYSIALLMLRLLLQKRLEVKQILMVTYTKAAVAELEERIRLFVRLAYQAAKGEQIPDPLIASIVQEAIGQADEAAIRELLRSATLLLDETAVMTIHSFCQQSLNEFAFETGQLFDCELLEDPSLLVEEEVNKFWREKITTLTAVLLRELLLQGFSRKWLADAIKGYMAGQRYVNYVQGRHYSLSADDKAALEISLAEAHAAAIQAETALFESVTTDTAMHARTQADATARRNLSILIGDPPAFIAAIKEKRQKGSAYINRLYEELLEQCDDVDALKERSQQIIWDLIDRLICMAIEVAVEEIDSYKSQHSILLFDDLINKLHRAAMTDKNGALKALMQSKFKAVFIDEFQDTDKLQYELFEYFFGDETILFYIGDPKQSIYSFRKADIFTYLQAAENVSAKYEMNTNFRSSPTLIAAMNNFFEPVQDFDTFSFGTGENGIKYVAVEAPDGLENMGLYRNDELQVPMSVYQAPNKPAAANMTAQAIHQLLNDPTAVLVKKDKKQQVTPAAIGVLVRNRYEGADVKAALGRLGIPAVTIDDARILNTLEAVSMLALLTAFETPSRSAINKALLTPIAGLGRDALLKLNEEQTLEQFQQYGELWANAGIYVALTGFFAEHQVRKRLLSQKHEGGERVLTNLVQLTELLHKVQTGKQLANIELINWLQKAVDGMDVGGDEYQQRIESDEESVKIVTIHKSKGLEYPIVFAPYLDFKFKDDFVFCSFRDHDSAEYLFIHQSQLSSDQLAAYRAQQEQENKRLLYVAITRAVYQCYLVKNTDWRYNNSSLNDFFKALKDAPPPSDLIIFADGTGPAADSTRNFSAPWQAVPPRTAKQFVLAEPNWHKLSYTFLTAKHEYIPREDITTPEAAYDVFIFKQLPKGAITGNFLHYLFENIDFGDLKGWQQVIDAGLNRFFPGSTVVIAQMLLQLLDHVIGSKIMVNDQTIALSSINRNARISEFEFDFPVSVFNNRQLGILGSGEDRDYSGIMNGKIDLFFELNGKYYLLDWKSNFLGFSTEAYAGDELKQAMDEYHYHLQYLLYAVALKKYLSVRLADFSYEKHFGGVIYMFLRGVRNGAETGVFTYRPALAEIVGLEDLFMTPETA</sequence>
<dbReference type="EC" id="5.6.2.4" evidence="15"/>